<name>A0A516GHP0_9LACT</name>
<dbReference type="InterPro" id="IPR036542">
    <property type="entry name" value="PTS_IIA_lac/cel_sf"/>
</dbReference>
<evidence type="ECO:0000256" key="7">
    <source>
        <dbReference type="PROSITE-ProRule" id="PRU00418"/>
    </source>
</evidence>
<feature type="binding site" evidence="6">
    <location>
        <position position="80"/>
    </location>
    <ligand>
        <name>Mg(2+)</name>
        <dbReference type="ChEBI" id="CHEBI:18420"/>
        <note>ligand shared between all trimeric partners</note>
    </ligand>
</feature>
<dbReference type="Proteomes" id="UP000315953">
    <property type="component" value="Chromosome"/>
</dbReference>
<keyword evidence="4" id="KW-0598">Phosphotransferase system</keyword>
<protein>
    <submittedName>
        <fullName evidence="9">PTS lactose/cellobiose transporter subunit IIA</fullName>
    </submittedName>
</protein>
<evidence type="ECO:0000256" key="8">
    <source>
        <dbReference type="SAM" id="Coils"/>
    </source>
</evidence>
<dbReference type="Pfam" id="PF02255">
    <property type="entry name" value="PTS_IIA"/>
    <property type="match status" value="1"/>
</dbReference>
<dbReference type="RefSeq" id="WP_143333173.1">
    <property type="nucleotide sequence ID" value="NZ_CAJHJL010000011.1"/>
</dbReference>
<feature type="modified residue" description="Phosphohistidine; by HPr" evidence="7">
    <location>
        <position position="77"/>
    </location>
</feature>
<feature type="coiled-coil region" evidence="8">
    <location>
        <begin position="28"/>
        <end position="55"/>
    </location>
</feature>
<evidence type="ECO:0000256" key="2">
    <source>
        <dbReference type="ARBA" id="ARBA00022597"/>
    </source>
</evidence>
<keyword evidence="3" id="KW-0808">Transferase</keyword>
<dbReference type="PIRSF" id="PIRSF000699">
    <property type="entry name" value="PTS_IILac_III"/>
    <property type="match status" value="1"/>
</dbReference>
<evidence type="ECO:0000256" key="1">
    <source>
        <dbReference type="ARBA" id="ARBA00022448"/>
    </source>
</evidence>
<keyword evidence="6" id="KW-0479">Metal-binding</keyword>
<feature type="active site" description="Tele-phosphohistidine intermediate" evidence="5">
    <location>
        <position position="77"/>
    </location>
</feature>
<evidence type="ECO:0000256" key="6">
    <source>
        <dbReference type="PIRSR" id="PIRSR000699-2"/>
    </source>
</evidence>
<keyword evidence="2" id="KW-0762">Sugar transport</keyword>
<evidence type="ECO:0000313" key="10">
    <source>
        <dbReference type="Proteomes" id="UP000315953"/>
    </source>
</evidence>
<dbReference type="InterPro" id="IPR003188">
    <property type="entry name" value="PTS_IIA_lac/cel"/>
</dbReference>
<organism evidence="9 10">
    <name type="scientific">Dolosigranulum pigrum</name>
    <dbReference type="NCBI Taxonomy" id="29394"/>
    <lineage>
        <taxon>Bacteria</taxon>
        <taxon>Bacillati</taxon>
        <taxon>Bacillota</taxon>
        <taxon>Bacilli</taxon>
        <taxon>Lactobacillales</taxon>
        <taxon>Carnobacteriaceae</taxon>
        <taxon>Dolosigranulum</taxon>
    </lineage>
</organism>
<keyword evidence="1" id="KW-0813">Transport</keyword>
<dbReference type="GO" id="GO:0046872">
    <property type="term" value="F:metal ion binding"/>
    <property type="evidence" value="ECO:0007669"/>
    <property type="project" value="UniProtKB-KW"/>
</dbReference>
<evidence type="ECO:0000256" key="5">
    <source>
        <dbReference type="PIRSR" id="PIRSR000699-1"/>
    </source>
</evidence>
<sequence>MSKELMETTMTLITYGGNAKSSAMEAIYAAKESNFELAEKKLEEASESLKKAHNSQTALLTQEASGDSVELNLLMVHAQDHLMNAITFKDLATELIDVYKQLKLFS</sequence>
<dbReference type="Gene3D" id="1.20.58.80">
    <property type="entry name" value="Phosphotransferase system, lactose/cellobiose-type IIA subunit"/>
    <property type="match status" value="1"/>
</dbReference>
<dbReference type="PANTHER" id="PTHR34382">
    <property type="entry name" value="PTS SYSTEM N,N'-DIACETYLCHITOBIOSE-SPECIFIC EIIA COMPONENT"/>
    <property type="match status" value="1"/>
</dbReference>
<keyword evidence="8" id="KW-0175">Coiled coil</keyword>
<comment type="cofactor">
    <cofactor evidence="6">
        <name>Mg(2+)</name>
        <dbReference type="ChEBI" id="CHEBI:18420"/>
    </cofactor>
    <text evidence="6">Binds 1 Mg(2+) ion per trimer.</text>
</comment>
<dbReference type="KEGG" id="dpm:FNV33_02685"/>
<dbReference type="AlphaFoldDB" id="A0A516GHP0"/>
<evidence type="ECO:0000256" key="4">
    <source>
        <dbReference type="ARBA" id="ARBA00022683"/>
    </source>
</evidence>
<reference evidence="9 10" key="1">
    <citation type="submission" date="2019-07" db="EMBL/GenBank/DDBJ databases">
        <title>Genome assembly of a nasal isolate of Dolosigranulum pigrum from a chronic sinusitis patient.</title>
        <authorList>
            <person name="Baig S."/>
            <person name="Overballe-Petersen S."/>
            <person name="Kaspar U."/>
            <person name="Rendboe A."/>
            <person name="de Man T."/>
            <person name="Liu C."/>
            <person name="Price L.B."/>
            <person name="Stegger M."/>
            <person name="Becker K."/>
            <person name="Skytt Andersen P."/>
        </authorList>
    </citation>
    <scope>NUCLEOTIDE SEQUENCE [LARGE SCALE GENOMIC DNA]</scope>
    <source>
        <strain evidence="9 10">83VPs-KB5</strain>
    </source>
</reference>
<evidence type="ECO:0000256" key="3">
    <source>
        <dbReference type="ARBA" id="ARBA00022679"/>
    </source>
</evidence>
<proteinExistence type="predicted"/>
<dbReference type="CDD" id="cd00215">
    <property type="entry name" value="PTS_IIA_lac"/>
    <property type="match status" value="1"/>
</dbReference>
<keyword evidence="6" id="KW-0460">Magnesium</keyword>
<dbReference type="SUPFAM" id="SSF46973">
    <property type="entry name" value="Enzyme IIa from lactose specific PTS, IIa-lac"/>
    <property type="match status" value="1"/>
</dbReference>
<dbReference type="GO" id="GO:0016740">
    <property type="term" value="F:transferase activity"/>
    <property type="evidence" value="ECO:0007669"/>
    <property type="project" value="UniProtKB-KW"/>
</dbReference>
<gene>
    <name evidence="9" type="ORF">FNV33_02685</name>
</gene>
<dbReference type="GO" id="GO:0009401">
    <property type="term" value="P:phosphoenolpyruvate-dependent sugar phosphotransferase system"/>
    <property type="evidence" value="ECO:0007669"/>
    <property type="project" value="UniProtKB-KW"/>
</dbReference>
<accession>A0A516GHP0</accession>
<dbReference type="PANTHER" id="PTHR34382:SF7">
    <property type="entry name" value="PTS SYSTEM N,N'-DIACETYLCHITOBIOSE-SPECIFIC EIIA COMPONENT"/>
    <property type="match status" value="1"/>
</dbReference>
<dbReference type="PROSITE" id="PS51095">
    <property type="entry name" value="PTS_EIIA_TYPE_3"/>
    <property type="match status" value="1"/>
</dbReference>
<evidence type="ECO:0000313" key="9">
    <source>
        <dbReference type="EMBL" id="QDO91006.1"/>
    </source>
</evidence>
<dbReference type="EMBL" id="CP041626">
    <property type="protein sequence ID" value="QDO91006.1"/>
    <property type="molecule type" value="Genomic_DNA"/>
</dbReference>